<comment type="caution">
    <text evidence="1">The sequence shown here is derived from an EMBL/GenBank/DDBJ whole genome shotgun (WGS) entry which is preliminary data.</text>
</comment>
<proteinExistence type="predicted"/>
<dbReference type="OrthoDB" id="8564427at2"/>
<dbReference type="EMBL" id="RXOE01000003">
    <property type="protein sequence ID" value="RTQ33737.1"/>
    <property type="molecule type" value="Genomic_DNA"/>
</dbReference>
<organism evidence="1 2">
    <name type="scientific">Variovorax gossypii</name>
    <dbReference type="NCBI Taxonomy" id="1679495"/>
    <lineage>
        <taxon>Bacteria</taxon>
        <taxon>Pseudomonadati</taxon>
        <taxon>Pseudomonadota</taxon>
        <taxon>Betaproteobacteria</taxon>
        <taxon>Burkholderiales</taxon>
        <taxon>Comamonadaceae</taxon>
        <taxon>Variovorax</taxon>
    </lineage>
</organism>
<accession>A0A3S0IDC0</accession>
<dbReference type="AlphaFoldDB" id="A0A3S0IDC0"/>
<protein>
    <submittedName>
        <fullName evidence="1">DUF2591 domain-containing protein</fullName>
    </submittedName>
</protein>
<keyword evidence="2" id="KW-1185">Reference proteome</keyword>
<name>A0A3S0IDC0_9BURK</name>
<gene>
    <name evidence="1" type="ORF">EJP69_15300</name>
</gene>
<evidence type="ECO:0000313" key="1">
    <source>
        <dbReference type="EMBL" id="RTQ33737.1"/>
    </source>
</evidence>
<dbReference type="InterPro" id="IPR019701">
    <property type="entry name" value="Phage_P22_NinX"/>
</dbReference>
<dbReference type="Pfam" id="PF10765">
    <property type="entry name" value="Phage_P22_NinX"/>
    <property type="match status" value="1"/>
</dbReference>
<reference evidence="1 2" key="1">
    <citation type="submission" date="2018-12" db="EMBL/GenBank/DDBJ databases">
        <title>The genome of Variovorax gossypii DSM 100435.</title>
        <authorList>
            <person name="Gao J."/>
            <person name="Sun J."/>
        </authorList>
    </citation>
    <scope>NUCLEOTIDE SEQUENCE [LARGE SCALE GENOMIC DNA]</scope>
    <source>
        <strain evidence="1 2">DSM 100435</strain>
    </source>
</reference>
<evidence type="ECO:0000313" key="2">
    <source>
        <dbReference type="Proteomes" id="UP000267418"/>
    </source>
</evidence>
<dbReference type="RefSeq" id="WP_093206025.1">
    <property type="nucleotide sequence ID" value="NZ_RXOE01000003.1"/>
</dbReference>
<sequence>MRVSEVNGAELDYWVARALGMMPTILRPQGRPSCFVIPAKREAFSFAPSSMWSDGGPIIDRERISFRWDGFGATRWCIAVKQGFRTVEANGETLLVAAMRAVVIDQFGDLELHPVKLPREGSY</sequence>
<dbReference type="Proteomes" id="UP000267418">
    <property type="component" value="Unassembled WGS sequence"/>
</dbReference>